<feature type="domain" description="Bacterial transglutaminase-like N-terminal" evidence="1">
    <location>
        <begin position="4"/>
        <end position="82"/>
    </location>
</feature>
<dbReference type="Pfam" id="PF08379">
    <property type="entry name" value="Bact_transglu_N"/>
    <property type="match status" value="1"/>
</dbReference>
<protein>
    <recommendedName>
        <fullName evidence="1">Bacterial transglutaminase-like N-terminal domain-containing protein</fullName>
    </recommendedName>
</protein>
<dbReference type="Gene3D" id="3.10.620.30">
    <property type="match status" value="1"/>
</dbReference>
<dbReference type="OrthoDB" id="9804023at2"/>
<dbReference type="Proteomes" id="UP000274391">
    <property type="component" value="Unassembled WGS sequence"/>
</dbReference>
<evidence type="ECO:0000313" key="3">
    <source>
        <dbReference type="Proteomes" id="UP000274391"/>
    </source>
</evidence>
<dbReference type="InterPro" id="IPR038765">
    <property type="entry name" value="Papain-like_cys_pep_sf"/>
</dbReference>
<reference evidence="2 3" key="1">
    <citation type="submission" date="2018-11" db="EMBL/GenBank/DDBJ databases">
        <title>YIM 102482-1 draft genome.</title>
        <authorList>
            <person name="Li G."/>
            <person name="Jiang Y."/>
        </authorList>
    </citation>
    <scope>NUCLEOTIDE SEQUENCE [LARGE SCALE GENOMIC DNA]</scope>
    <source>
        <strain evidence="2 3">YIM 102482-1</strain>
    </source>
</reference>
<comment type="caution">
    <text evidence="2">The sequence shown here is derived from an EMBL/GenBank/DDBJ whole genome shotgun (WGS) entry which is preliminary data.</text>
</comment>
<dbReference type="RefSeq" id="WP_124973251.1">
    <property type="nucleotide sequence ID" value="NZ_RQVS01000013.1"/>
</dbReference>
<dbReference type="InterPro" id="IPR013589">
    <property type="entry name" value="Bac_transglu_N"/>
</dbReference>
<sequence length="240" mass="25808">MTRIRVRHVATARYDGEATIAHFEARMLPTSGQGQFVLQSGVEVTPATSVQTYIDYWGTKVSAFDLHRSHSEVRVVAESVVDVAPRQRQAGSGLDWDAVTLAIPTRVGLLEQVAPSALAVASEGLVAAGQAAKDRGASIIEVAAELADRGETHAVTGALRALGVPTRVVTGYSYAGDGEDAVPTSWYEIWDGSWRAPEHEQLRVRVGRGRDASDLVWLHGLVAGVGEIERRDTVTLVEEN</sequence>
<name>A0A3P3VVF0_9MICO</name>
<evidence type="ECO:0000313" key="2">
    <source>
        <dbReference type="EMBL" id="RRJ85968.1"/>
    </source>
</evidence>
<accession>A0A3P3VVF0</accession>
<keyword evidence="3" id="KW-1185">Reference proteome</keyword>
<dbReference type="AlphaFoldDB" id="A0A3P3VVF0"/>
<gene>
    <name evidence="2" type="ORF">EG850_10510</name>
</gene>
<evidence type="ECO:0000259" key="1">
    <source>
        <dbReference type="Pfam" id="PF08379"/>
    </source>
</evidence>
<dbReference type="EMBL" id="RQVS01000013">
    <property type="protein sequence ID" value="RRJ85968.1"/>
    <property type="molecule type" value="Genomic_DNA"/>
</dbReference>
<organism evidence="2 3">
    <name type="scientific">Gulosibacter macacae</name>
    <dbReference type="NCBI Taxonomy" id="2488791"/>
    <lineage>
        <taxon>Bacteria</taxon>
        <taxon>Bacillati</taxon>
        <taxon>Actinomycetota</taxon>
        <taxon>Actinomycetes</taxon>
        <taxon>Micrococcales</taxon>
        <taxon>Microbacteriaceae</taxon>
        <taxon>Gulosibacter</taxon>
    </lineage>
</organism>
<dbReference type="SUPFAM" id="SSF54001">
    <property type="entry name" value="Cysteine proteinases"/>
    <property type="match status" value="1"/>
</dbReference>
<proteinExistence type="predicted"/>